<proteinExistence type="predicted"/>
<feature type="transmembrane region" description="Helical" evidence="1">
    <location>
        <begin position="12"/>
        <end position="34"/>
    </location>
</feature>
<dbReference type="EMBL" id="DWXZ01000130">
    <property type="protein sequence ID" value="HJB37652.1"/>
    <property type="molecule type" value="Genomic_DNA"/>
</dbReference>
<organism evidence="2 3">
    <name type="scientific">Candidatus Acutalibacter ornithocaccae</name>
    <dbReference type="NCBI Taxonomy" id="2838416"/>
    <lineage>
        <taxon>Bacteria</taxon>
        <taxon>Bacillati</taxon>
        <taxon>Bacillota</taxon>
        <taxon>Clostridia</taxon>
        <taxon>Eubacteriales</taxon>
        <taxon>Acutalibacteraceae</taxon>
        <taxon>Acutalibacter</taxon>
    </lineage>
</organism>
<reference evidence="2" key="2">
    <citation type="submission" date="2021-04" db="EMBL/GenBank/DDBJ databases">
        <authorList>
            <person name="Gilroy R."/>
        </authorList>
    </citation>
    <scope>NUCLEOTIDE SEQUENCE</scope>
    <source>
        <strain evidence="2">ChiBcolR8-3208</strain>
    </source>
</reference>
<dbReference type="Proteomes" id="UP000824214">
    <property type="component" value="Unassembled WGS sequence"/>
</dbReference>
<sequence length="269" mass="30699">MGAYQGRPPWKLLLLVFAAGELTFYSLALGFGSYFLSQELLPFLSWRGWPLLGIAAMAAYLLLHREKSFWKALGLATLCSVGLFLACWGISWSQNGYLARYVASMALEIASGYWDRLFYWLSLWLVIVCTVLSSWEVVRTILQTWVKNRSLELKDQLVMENYRSLEERLREEAAVRHESSHRLAALEAMLQEEDLEGLRENLAQWKTQNSQTVPRYTANFAVNSILQDTASKAKAAGIAFTAEAQIPEKLPLSHYSTRKRKIQLPLSRK</sequence>
<accession>A0A9D2RYN7</accession>
<gene>
    <name evidence="2" type="ORF">H9942_06245</name>
</gene>
<reference evidence="2" key="1">
    <citation type="journal article" date="2021" name="PeerJ">
        <title>Extensive microbial diversity within the chicken gut microbiome revealed by metagenomics and culture.</title>
        <authorList>
            <person name="Gilroy R."/>
            <person name="Ravi A."/>
            <person name="Getino M."/>
            <person name="Pursley I."/>
            <person name="Horton D.L."/>
            <person name="Alikhan N.F."/>
            <person name="Baker D."/>
            <person name="Gharbi K."/>
            <person name="Hall N."/>
            <person name="Watson M."/>
            <person name="Adriaenssens E.M."/>
            <person name="Foster-Nyarko E."/>
            <person name="Jarju S."/>
            <person name="Secka A."/>
            <person name="Antonio M."/>
            <person name="Oren A."/>
            <person name="Chaudhuri R.R."/>
            <person name="La Ragione R."/>
            <person name="Hildebrand F."/>
            <person name="Pallen M.J."/>
        </authorList>
    </citation>
    <scope>NUCLEOTIDE SEQUENCE</scope>
    <source>
        <strain evidence="2">ChiBcolR8-3208</strain>
    </source>
</reference>
<comment type="caution">
    <text evidence="2">The sequence shown here is derived from an EMBL/GenBank/DDBJ whole genome shotgun (WGS) entry which is preliminary data.</text>
</comment>
<feature type="transmembrane region" description="Helical" evidence="1">
    <location>
        <begin position="46"/>
        <end position="63"/>
    </location>
</feature>
<dbReference type="AlphaFoldDB" id="A0A9D2RYN7"/>
<feature type="transmembrane region" description="Helical" evidence="1">
    <location>
        <begin position="117"/>
        <end position="138"/>
    </location>
</feature>
<keyword evidence="1" id="KW-0472">Membrane</keyword>
<evidence type="ECO:0000313" key="2">
    <source>
        <dbReference type="EMBL" id="HJB37652.1"/>
    </source>
</evidence>
<name>A0A9D2RYN7_9FIRM</name>
<feature type="transmembrane region" description="Helical" evidence="1">
    <location>
        <begin position="70"/>
        <end position="91"/>
    </location>
</feature>
<keyword evidence="1" id="KW-1133">Transmembrane helix</keyword>
<evidence type="ECO:0000313" key="3">
    <source>
        <dbReference type="Proteomes" id="UP000824214"/>
    </source>
</evidence>
<protein>
    <submittedName>
        <fullName evidence="2">Uncharacterized protein</fullName>
    </submittedName>
</protein>
<keyword evidence="1" id="KW-0812">Transmembrane</keyword>
<evidence type="ECO:0000256" key="1">
    <source>
        <dbReference type="SAM" id="Phobius"/>
    </source>
</evidence>